<protein>
    <recommendedName>
        <fullName evidence="3">Multiple RNA-binding domain-containing protein 1</fullName>
    </recommendedName>
</protein>
<proteinExistence type="inferred from homology"/>
<dbReference type="SUPFAM" id="SSF54928">
    <property type="entry name" value="RNA-binding domain, RBD"/>
    <property type="match status" value="4"/>
</dbReference>
<dbReference type="FunFam" id="3.30.70.330:FF:000247">
    <property type="entry name" value="Multiple RNA-binding domain-containing protein 1"/>
    <property type="match status" value="1"/>
</dbReference>
<dbReference type="GO" id="GO:0003729">
    <property type="term" value="F:mRNA binding"/>
    <property type="evidence" value="ECO:0007669"/>
    <property type="project" value="TreeGrafter"/>
</dbReference>
<comment type="caution">
    <text evidence="13">The sequence shown here is derived from an EMBL/GenBank/DDBJ whole genome shotgun (WGS) entry which is preliminary data.</text>
</comment>
<evidence type="ECO:0000256" key="8">
    <source>
        <dbReference type="ARBA" id="ARBA00023274"/>
    </source>
</evidence>
<evidence type="ECO:0000256" key="7">
    <source>
        <dbReference type="ARBA" id="ARBA00023242"/>
    </source>
</evidence>
<comment type="subcellular location">
    <subcellularLocation>
        <location evidence="1">Nucleus</location>
    </subcellularLocation>
</comment>
<feature type="compositionally biased region" description="Basic and acidic residues" evidence="11">
    <location>
        <begin position="101"/>
        <end position="111"/>
    </location>
</feature>
<reference evidence="13" key="1">
    <citation type="journal article" date="2019" name="G3 (Bethesda)">
        <title>Genome Assemblies of Two Rare Opportunistic Yeast Pathogens: Diutina rugosa (syn. Candida rugosa) and Trichomonascus ciferrii (syn. Candida ciferrii).</title>
        <authorList>
            <person name="Mixao V."/>
            <person name="Saus E."/>
            <person name="Hansen A.P."/>
            <person name="Lass-Florl C."/>
            <person name="Gabaldon T."/>
        </authorList>
    </citation>
    <scope>NUCLEOTIDE SEQUENCE</scope>
    <source>
        <strain evidence="13">CBS 4856</strain>
    </source>
</reference>
<evidence type="ECO:0000256" key="5">
    <source>
        <dbReference type="ARBA" id="ARBA00022737"/>
    </source>
</evidence>
<feature type="compositionally biased region" description="Acidic residues" evidence="11">
    <location>
        <begin position="212"/>
        <end position="222"/>
    </location>
</feature>
<dbReference type="CDD" id="cd12565">
    <property type="entry name" value="RRM1_MRD1"/>
    <property type="match status" value="1"/>
</dbReference>
<keyword evidence="8" id="KW-0687">Ribonucleoprotein</keyword>
<dbReference type="InterPro" id="IPR000504">
    <property type="entry name" value="RRM_dom"/>
</dbReference>
<dbReference type="VEuPathDB" id="FungiDB:TRICI_003845"/>
<dbReference type="InterPro" id="IPR012677">
    <property type="entry name" value="Nucleotide-bd_a/b_plait_sf"/>
</dbReference>
<evidence type="ECO:0000256" key="9">
    <source>
        <dbReference type="PROSITE-ProRule" id="PRU00176"/>
    </source>
</evidence>
<evidence type="ECO:0000256" key="11">
    <source>
        <dbReference type="SAM" id="MobiDB-lite"/>
    </source>
</evidence>
<evidence type="ECO:0000256" key="6">
    <source>
        <dbReference type="ARBA" id="ARBA00022884"/>
    </source>
</evidence>
<dbReference type="InterPro" id="IPR035979">
    <property type="entry name" value="RBD_domain_sf"/>
</dbReference>
<evidence type="ECO:0000256" key="3">
    <source>
        <dbReference type="ARBA" id="ARBA00013428"/>
    </source>
</evidence>
<evidence type="ECO:0000313" key="14">
    <source>
        <dbReference type="Proteomes" id="UP000761534"/>
    </source>
</evidence>
<organism evidence="13 14">
    <name type="scientific">Trichomonascus ciferrii</name>
    <dbReference type="NCBI Taxonomy" id="44093"/>
    <lineage>
        <taxon>Eukaryota</taxon>
        <taxon>Fungi</taxon>
        <taxon>Dikarya</taxon>
        <taxon>Ascomycota</taxon>
        <taxon>Saccharomycotina</taxon>
        <taxon>Dipodascomycetes</taxon>
        <taxon>Dipodascales</taxon>
        <taxon>Trichomonascaceae</taxon>
        <taxon>Trichomonascus</taxon>
        <taxon>Trichomonascus ciferrii complex</taxon>
    </lineage>
</organism>
<evidence type="ECO:0000313" key="13">
    <source>
        <dbReference type="EMBL" id="KAA8911360.1"/>
    </source>
</evidence>
<dbReference type="Pfam" id="PF00076">
    <property type="entry name" value="RRM_1"/>
    <property type="match status" value="5"/>
</dbReference>
<feature type="region of interest" description="Disordered" evidence="11">
    <location>
        <begin position="101"/>
        <end position="129"/>
    </location>
</feature>
<keyword evidence="5" id="KW-0677">Repeat</keyword>
<dbReference type="CDD" id="cd12320">
    <property type="entry name" value="RRM6_RBM19_RRM5_MRD1"/>
    <property type="match status" value="1"/>
</dbReference>
<keyword evidence="14" id="KW-1185">Reference proteome</keyword>
<accession>A0A642V3Z2</accession>
<evidence type="ECO:0000256" key="1">
    <source>
        <dbReference type="ARBA" id="ARBA00004123"/>
    </source>
</evidence>
<dbReference type="PANTHER" id="PTHR48039:SF5">
    <property type="entry name" value="RNA-BINDING PROTEIN 28"/>
    <property type="match status" value="1"/>
</dbReference>
<dbReference type="Gene3D" id="3.30.70.330">
    <property type="match status" value="5"/>
</dbReference>
<feature type="domain" description="RRM" evidence="12">
    <location>
        <begin position="294"/>
        <end position="372"/>
    </location>
</feature>
<feature type="region of interest" description="Disordered" evidence="11">
    <location>
        <begin position="248"/>
        <end position="289"/>
    </location>
</feature>
<dbReference type="GO" id="GO:1990904">
    <property type="term" value="C:ribonucleoprotein complex"/>
    <property type="evidence" value="ECO:0007669"/>
    <property type="project" value="UniProtKB-KW"/>
</dbReference>
<dbReference type="PROSITE" id="PS50102">
    <property type="entry name" value="RRM"/>
    <property type="match status" value="5"/>
</dbReference>
<dbReference type="GO" id="GO:0006364">
    <property type="term" value="P:rRNA processing"/>
    <property type="evidence" value="ECO:0007669"/>
    <property type="project" value="UniProtKB-KW"/>
</dbReference>
<dbReference type="AlphaFoldDB" id="A0A642V3Z2"/>
<feature type="compositionally biased region" description="Acidic residues" evidence="11">
    <location>
        <begin position="174"/>
        <end position="183"/>
    </location>
</feature>
<feature type="compositionally biased region" description="Basic and acidic residues" evidence="11">
    <location>
        <begin position="223"/>
        <end position="232"/>
    </location>
</feature>
<feature type="domain" description="RRM" evidence="12">
    <location>
        <begin position="601"/>
        <end position="684"/>
    </location>
</feature>
<keyword evidence="4" id="KW-0698">rRNA processing</keyword>
<feature type="domain" description="RRM" evidence="12">
    <location>
        <begin position="701"/>
        <end position="778"/>
    </location>
</feature>
<feature type="coiled-coil region" evidence="10">
    <location>
        <begin position="773"/>
        <end position="800"/>
    </location>
</feature>
<keyword evidence="7" id="KW-0539">Nucleus</keyword>
<keyword evidence="10" id="KW-0175">Coiled coil</keyword>
<feature type="domain" description="RRM" evidence="12">
    <location>
        <begin position="6"/>
        <end position="84"/>
    </location>
</feature>
<evidence type="ECO:0000256" key="4">
    <source>
        <dbReference type="ARBA" id="ARBA00022552"/>
    </source>
</evidence>
<dbReference type="InterPro" id="IPR051945">
    <property type="entry name" value="RRM_MRD1_RNA_proc_ribogen"/>
</dbReference>
<name>A0A642V3Z2_9ASCO</name>
<evidence type="ECO:0000259" key="12">
    <source>
        <dbReference type="PROSITE" id="PS50102"/>
    </source>
</evidence>
<gene>
    <name evidence="13" type="ORF">TRICI_003845</name>
</gene>
<comment type="similarity">
    <text evidence="2">Belongs to the RRM MRD1 family.</text>
</comment>
<feature type="region of interest" description="Disordered" evidence="11">
    <location>
        <begin position="159"/>
        <end position="232"/>
    </location>
</feature>
<dbReference type="Proteomes" id="UP000761534">
    <property type="component" value="Unassembled WGS sequence"/>
</dbReference>
<evidence type="ECO:0000256" key="10">
    <source>
        <dbReference type="SAM" id="Coils"/>
    </source>
</evidence>
<dbReference type="SMART" id="SM00360">
    <property type="entry name" value="RRM"/>
    <property type="match status" value="5"/>
</dbReference>
<dbReference type="GO" id="GO:0005730">
    <property type="term" value="C:nucleolus"/>
    <property type="evidence" value="ECO:0007669"/>
    <property type="project" value="TreeGrafter"/>
</dbReference>
<dbReference type="OrthoDB" id="439639at2759"/>
<feature type="domain" description="RRM" evidence="12">
    <location>
        <begin position="477"/>
        <end position="549"/>
    </location>
</feature>
<evidence type="ECO:0000256" key="2">
    <source>
        <dbReference type="ARBA" id="ARBA00008033"/>
    </source>
</evidence>
<dbReference type="PANTHER" id="PTHR48039">
    <property type="entry name" value="RNA-BINDING MOTIF PROTEIN 14B"/>
    <property type="match status" value="1"/>
</dbReference>
<keyword evidence="6 9" id="KW-0694">RNA-binding</keyword>
<sequence>MGIRASRVIVKNLPHSFSDDKLKEHFARHGGTVTDAKIMRKHNGQSRRFGFVGFKNSEDAEDAVKYFNSTFINTTRIEVGLAMDLNDSRLIPAAVKKEQKKRSIEEAEEKANKRKAKKQKKKDDKAAAEEEDKKLAEYLNAMDNRQAAKSWANDMITGTQNVETTIPPASMATENDEDDEEYVDLPQNKHEASEDEEMMMPLSEFSKPETEKDADDQTEDTEDKLAADSKVSDMEWLQMRRKLMKENQETGIEEEKDHTEEQQPEKSSKKNEREPESLPPTEEEKNAEKISKTKRLFLRNLLYTVTEPELRELFSQYGKLDEVHVPVDSKTLKAKGFAYILFNSADDAVEAFRDLDGKTFQGRLLHILPAQPRRENKLDEFDLKDLPLKKQRELRRKAEAAKQQFSWNSLYMNNDAVMESVAHRLGVSKAALINPESSDAAVQQALAETSVLNNIRQYFESKGVDLNSFGKKEKSDTVILVKNFPYDTSREEIVDLFAEYGDLKKVLMPPDGGIAMVVFKTAPQGRAAFTKLAFRRFKTSILYLEKGPKGLFEGEEEDETEGIEEKAKEVKPSVSDVVAVEKGVKDDEEEEQQVVDPQAITSVFIKNLNFKTTSEGLNNVFKPIQGFRIAQVKMKPDSKNPGKQLSMGFGFAEFNSKQEAETAISAMDGYTLDGHKLQLKLSHRGHEEDSSSTTKSKPKSTKILIKNIPFETSKKDVQKLFGTFGQLRSVRVPKKFDKTARGFAFAEFVTAKEAENAMKALQGAHLLGRRLVMDYAQEEATNAEEEIERMEAKVRKQVTNQTLAGMRLSGKRQIDLDDDETNPEY</sequence>
<dbReference type="EMBL" id="SWFS01000287">
    <property type="protein sequence ID" value="KAA8911360.1"/>
    <property type="molecule type" value="Genomic_DNA"/>
</dbReference>